<evidence type="ECO:0000256" key="7">
    <source>
        <dbReference type="SAM" id="Phobius"/>
    </source>
</evidence>
<dbReference type="Proteomes" id="UP001501474">
    <property type="component" value="Unassembled WGS sequence"/>
</dbReference>
<evidence type="ECO:0000256" key="6">
    <source>
        <dbReference type="SAM" id="MobiDB-lite"/>
    </source>
</evidence>
<evidence type="ECO:0000313" key="8">
    <source>
        <dbReference type="EMBL" id="GAA2219293.1"/>
    </source>
</evidence>
<reference evidence="8 9" key="1">
    <citation type="journal article" date="2019" name="Int. J. Syst. Evol. Microbiol.">
        <title>The Global Catalogue of Microorganisms (GCM) 10K type strain sequencing project: providing services to taxonomists for standard genome sequencing and annotation.</title>
        <authorList>
            <consortium name="The Broad Institute Genomics Platform"/>
            <consortium name="The Broad Institute Genome Sequencing Center for Infectious Disease"/>
            <person name="Wu L."/>
            <person name="Ma J."/>
        </authorList>
    </citation>
    <scope>NUCLEOTIDE SEQUENCE [LARGE SCALE GENOMIC DNA]</scope>
    <source>
        <strain evidence="8 9">JCM 3053</strain>
    </source>
</reference>
<evidence type="ECO:0000256" key="2">
    <source>
        <dbReference type="ARBA" id="ARBA00022475"/>
    </source>
</evidence>
<evidence type="ECO:0000256" key="3">
    <source>
        <dbReference type="ARBA" id="ARBA00022692"/>
    </source>
</evidence>
<dbReference type="RefSeq" id="WP_234849091.1">
    <property type="nucleotide sequence ID" value="NZ_BAAART010000011.1"/>
</dbReference>
<keyword evidence="9" id="KW-1185">Reference proteome</keyword>
<dbReference type="PANTHER" id="PTHR30086">
    <property type="entry name" value="ARGININE EXPORTER PROTEIN ARGO"/>
    <property type="match status" value="1"/>
</dbReference>
<dbReference type="InterPro" id="IPR001123">
    <property type="entry name" value="LeuE-type"/>
</dbReference>
<gene>
    <name evidence="8" type="ORF">GCM10010104_05770</name>
</gene>
<feature type="transmembrane region" description="Helical" evidence="7">
    <location>
        <begin position="139"/>
        <end position="163"/>
    </location>
</feature>
<keyword evidence="3 7" id="KW-0812">Transmembrane</keyword>
<dbReference type="PANTHER" id="PTHR30086:SF20">
    <property type="entry name" value="ARGININE EXPORTER PROTEIN ARGO-RELATED"/>
    <property type="match status" value="1"/>
</dbReference>
<comment type="subcellular location">
    <subcellularLocation>
        <location evidence="1">Cell membrane</location>
        <topology evidence="1">Multi-pass membrane protein</topology>
    </subcellularLocation>
</comment>
<evidence type="ECO:0000256" key="5">
    <source>
        <dbReference type="ARBA" id="ARBA00023136"/>
    </source>
</evidence>
<dbReference type="PIRSF" id="PIRSF006324">
    <property type="entry name" value="LeuE"/>
    <property type="match status" value="1"/>
</dbReference>
<organism evidence="8 9">
    <name type="scientific">Streptomyces indiaensis</name>
    <dbReference type="NCBI Taxonomy" id="284033"/>
    <lineage>
        <taxon>Bacteria</taxon>
        <taxon>Bacillati</taxon>
        <taxon>Actinomycetota</taxon>
        <taxon>Actinomycetes</taxon>
        <taxon>Kitasatosporales</taxon>
        <taxon>Streptomycetaceae</taxon>
        <taxon>Streptomyces</taxon>
    </lineage>
</organism>
<feature type="region of interest" description="Disordered" evidence="6">
    <location>
        <begin position="83"/>
        <end position="103"/>
    </location>
</feature>
<keyword evidence="5 7" id="KW-0472">Membrane</keyword>
<feature type="transmembrane region" description="Helical" evidence="7">
    <location>
        <begin position="58"/>
        <end position="78"/>
    </location>
</feature>
<evidence type="ECO:0000256" key="4">
    <source>
        <dbReference type="ARBA" id="ARBA00022989"/>
    </source>
</evidence>
<protein>
    <submittedName>
        <fullName evidence="8">LysE family translocator</fullName>
    </submittedName>
</protein>
<proteinExistence type="predicted"/>
<accession>A0ABN3D4D2</accession>
<comment type="caution">
    <text evidence="8">The sequence shown here is derived from an EMBL/GenBank/DDBJ whole genome shotgun (WGS) entry which is preliminary data.</text>
</comment>
<evidence type="ECO:0000256" key="1">
    <source>
        <dbReference type="ARBA" id="ARBA00004651"/>
    </source>
</evidence>
<dbReference type="EMBL" id="BAAART010000011">
    <property type="protein sequence ID" value="GAA2219293.1"/>
    <property type="molecule type" value="Genomic_DNA"/>
</dbReference>
<dbReference type="Pfam" id="PF01810">
    <property type="entry name" value="LysE"/>
    <property type="match status" value="1"/>
</dbReference>
<keyword evidence="4 7" id="KW-1133">Transmembrane helix</keyword>
<keyword evidence="2" id="KW-1003">Cell membrane</keyword>
<name>A0ABN3D4D2_9ACTN</name>
<sequence>MIIPGADTLVVVRNTLNGDFRSAVRTTVGVCAGLVAWALMSSIGLATALAASPTLFNLLRAAGAAYLVYLGVQALVAARRTGTPDAARQTGREAPPARSGRDWRQGALTSLGNPKVGVFYTSLLPQFIPADGSSLSSSLLLAAIHVALSFLSLLAYAAIVARMGDVFRKDGWRRVLETVAGAALVAVGLWLMASAVTGI</sequence>
<feature type="transmembrane region" description="Helical" evidence="7">
    <location>
        <begin position="27"/>
        <end position="51"/>
    </location>
</feature>
<feature type="transmembrane region" description="Helical" evidence="7">
    <location>
        <begin position="175"/>
        <end position="193"/>
    </location>
</feature>
<evidence type="ECO:0000313" key="9">
    <source>
        <dbReference type="Proteomes" id="UP001501474"/>
    </source>
</evidence>